<dbReference type="Pfam" id="PF00801">
    <property type="entry name" value="PKD"/>
    <property type="match status" value="1"/>
</dbReference>
<feature type="transmembrane region" description="Helical" evidence="21">
    <location>
        <begin position="2369"/>
        <end position="2389"/>
    </location>
</feature>
<evidence type="ECO:0000256" key="10">
    <source>
        <dbReference type="ARBA" id="ARBA00022989"/>
    </source>
</evidence>
<evidence type="ECO:0000256" key="20">
    <source>
        <dbReference type="SAM" id="MobiDB-lite"/>
    </source>
</evidence>
<dbReference type="SMART" id="SM00089">
    <property type="entry name" value="PKD"/>
    <property type="match status" value="2"/>
</dbReference>
<evidence type="ECO:0000259" key="24">
    <source>
        <dbReference type="PROSITE" id="PS50095"/>
    </source>
</evidence>
<dbReference type="Pfam" id="PF01477">
    <property type="entry name" value="PLAT"/>
    <property type="match status" value="1"/>
</dbReference>
<dbReference type="SUPFAM" id="SSF49299">
    <property type="entry name" value="PKD domain"/>
    <property type="match status" value="2"/>
</dbReference>
<keyword evidence="6" id="KW-0107">Calcium channel</keyword>
<evidence type="ECO:0000256" key="11">
    <source>
        <dbReference type="ARBA" id="ARBA00023065"/>
    </source>
</evidence>
<dbReference type="GeneTree" id="ENSGT00940000162104"/>
<comment type="subcellular location">
    <subcellularLocation>
        <location evidence="1">Cell projection</location>
        <location evidence="1">Cilium membrane</location>
        <topology evidence="1">Multi-pass membrane protein</topology>
    </subcellularLocation>
</comment>
<organism evidence="27 28">
    <name type="scientific">Oryzias melastigma</name>
    <name type="common">Marine medaka</name>
    <dbReference type="NCBI Taxonomy" id="30732"/>
    <lineage>
        <taxon>Eukaryota</taxon>
        <taxon>Metazoa</taxon>
        <taxon>Chordata</taxon>
        <taxon>Craniata</taxon>
        <taxon>Vertebrata</taxon>
        <taxon>Euteleostomi</taxon>
        <taxon>Actinopterygii</taxon>
        <taxon>Neopterygii</taxon>
        <taxon>Teleostei</taxon>
        <taxon>Neoteleostei</taxon>
        <taxon>Acanthomorphata</taxon>
        <taxon>Ovalentaria</taxon>
        <taxon>Atherinomorphae</taxon>
        <taxon>Beloniformes</taxon>
        <taxon>Adrianichthyidae</taxon>
        <taxon>Oryziinae</taxon>
        <taxon>Oryzias</taxon>
    </lineage>
</organism>
<dbReference type="InterPro" id="IPR002859">
    <property type="entry name" value="PKD/REJ-like"/>
</dbReference>
<evidence type="ECO:0000256" key="16">
    <source>
        <dbReference type="ARBA" id="ARBA00023273"/>
    </source>
</evidence>
<feature type="transmembrane region" description="Helical" evidence="21">
    <location>
        <begin position="1964"/>
        <end position="1990"/>
    </location>
</feature>
<dbReference type="InterPro" id="IPR000601">
    <property type="entry name" value="PKD_dom"/>
</dbReference>
<evidence type="ECO:0000259" key="25">
    <source>
        <dbReference type="PROSITE" id="PS50221"/>
    </source>
</evidence>
<dbReference type="Pfam" id="PF20519">
    <property type="entry name" value="Polycystin_dom"/>
    <property type="match status" value="1"/>
</dbReference>
<feature type="domain" description="GAIN-B" evidence="25">
    <location>
        <begin position="1375"/>
        <end position="1526"/>
    </location>
</feature>
<feature type="domain" description="REJ" evidence="26">
    <location>
        <begin position="436"/>
        <end position="997"/>
    </location>
</feature>
<dbReference type="PROSITE" id="PS50221">
    <property type="entry name" value="GAIN_B"/>
    <property type="match status" value="1"/>
</dbReference>
<feature type="compositionally biased region" description="Low complexity" evidence="20">
    <location>
        <begin position="838"/>
        <end position="850"/>
    </location>
</feature>
<feature type="transmembrane region" description="Helical" evidence="21">
    <location>
        <begin position="2340"/>
        <end position="2357"/>
    </location>
</feature>
<comment type="caution">
    <text evidence="19">Lacks conserved residue(s) required for the propagation of feature annotation.</text>
</comment>
<evidence type="ECO:0000256" key="7">
    <source>
        <dbReference type="ARBA" id="ARBA00022692"/>
    </source>
</evidence>
<dbReference type="PROSITE" id="PS51111">
    <property type="entry name" value="REJ"/>
    <property type="match status" value="1"/>
</dbReference>
<evidence type="ECO:0000256" key="1">
    <source>
        <dbReference type="ARBA" id="ARBA00004272"/>
    </source>
</evidence>
<dbReference type="SMART" id="SM00308">
    <property type="entry name" value="LH2"/>
    <property type="match status" value="1"/>
</dbReference>
<feature type="transmembrane region" description="Helical" evidence="21">
    <location>
        <begin position="1789"/>
        <end position="1812"/>
    </location>
</feature>
<dbReference type="PROSITE" id="PS50093">
    <property type="entry name" value="PKD"/>
    <property type="match status" value="2"/>
</dbReference>
<feature type="transmembrane region" description="Helical" evidence="21">
    <location>
        <begin position="1926"/>
        <end position="1952"/>
    </location>
</feature>
<keyword evidence="10 21" id="KW-1133">Transmembrane helix</keyword>
<evidence type="ECO:0000256" key="13">
    <source>
        <dbReference type="ARBA" id="ARBA00023136"/>
    </source>
</evidence>
<dbReference type="GO" id="GO:0005262">
    <property type="term" value="F:calcium channel activity"/>
    <property type="evidence" value="ECO:0007669"/>
    <property type="project" value="UniProtKB-KW"/>
</dbReference>
<dbReference type="InterPro" id="IPR046791">
    <property type="entry name" value="Polycystin_dom"/>
</dbReference>
<protein>
    <recommendedName>
        <fullName evidence="18">Polycystin-1-like protein 1</fullName>
    </recommendedName>
</protein>
<evidence type="ECO:0000313" key="27">
    <source>
        <dbReference type="Ensembl" id="ENSOMEP00000011739.1"/>
    </source>
</evidence>
<dbReference type="Gene3D" id="2.60.60.20">
    <property type="entry name" value="PLAT/LH2 domain"/>
    <property type="match status" value="1"/>
</dbReference>
<dbReference type="SMART" id="SM00303">
    <property type="entry name" value="GPS"/>
    <property type="match status" value="1"/>
</dbReference>
<keyword evidence="28" id="KW-1185">Reference proteome</keyword>
<name>A0A3B3C2D0_ORYME</name>
<feature type="signal peptide" evidence="22">
    <location>
        <begin position="1"/>
        <end position="20"/>
    </location>
</feature>
<dbReference type="Proteomes" id="UP000261560">
    <property type="component" value="Unplaced"/>
</dbReference>
<feature type="transmembrane region" description="Helical" evidence="21">
    <location>
        <begin position="2289"/>
        <end position="2306"/>
    </location>
</feature>
<feature type="transmembrane region" description="Helical" evidence="21">
    <location>
        <begin position="1752"/>
        <end position="1769"/>
    </location>
</feature>
<dbReference type="OMA" id="QQGAWTH"/>
<dbReference type="Ensembl" id="ENSOMET00000018860.1">
    <property type="protein sequence ID" value="ENSOMEP00000011739.1"/>
    <property type="gene ID" value="ENSOMEG00000013107.1"/>
</dbReference>
<reference evidence="27" key="1">
    <citation type="submission" date="2025-08" db="UniProtKB">
        <authorList>
            <consortium name="Ensembl"/>
        </authorList>
    </citation>
    <scope>IDENTIFICATION</scope>
</reference>
<keyword evidence="8" id="KW-0677">Repeat</keyword>
<dbReference type="InterPro" id="IPR013122">
    <property type="entry name" value="PKD1_2_channel"/>
</dbReference>
<feature type="domain" description="PKD" evidence="23">
    <location>
        <begin position="296"/>
        <end position="333"/>
    </location>
</feature>
<dbReference type="PANTHER" id="PTHR46730:SF4">
    <property type="entry name" value="POLYCYSTIC KIDNEY DISEASE PROTEIN 1-LIKE 1"/>
    <property type="match status" value="1"/>
</dbReference>
<dbReference type="PROSITE" id="PS50095">
    <property type="entry name" value="PLAT"/>
    <property type="match status" value="1"/>
</dbReference>
<evidence type="ECO:0000256" key="15">
    <source>
        <dbReference type="ARBA" id="ARBA00023180"/>
    </source>
</evidence>
<keyword evidence="17" id="KW-0407">Ion channel</keyword>
<dbReference type="PANTHER" id="PTHR46730">
    <property type="entry name" value="POLYCYSTIN-1"/>
    <property type="match status" value="1"/>
</dbReference>
<dbReference type="InterPro" id="IPR035986">
    <property type="entry name" value="PKD_dom_sf"/>
</dbReference>
<keyword evidence="11" id="KW-0406">Ion transport</keyword>
<evidence type="ECO:0000256" key="17">
    <source>
        <dbReference type="ARBA" id="ARBA00023303"/>
    </source>
</evidence>
<feature type="domain" description="PKD" evidence="23">
    <location>
        <begin position="379"/>
        <end position="431"/>
    </location>
</feature>
<evidence type="ECO:0000256" key="19">
    <source>
        <dbReference type="PROSITE-ProRule" id="PRU00152"/>
    </source>
</evidence>
<keyword evidence="7 21" id="KW-0812">Transmembrane</keyword>
<feature type="chain" id="PRO_5017445886" description="Polycystin-1-like protein 1" evidence="22">
    <location>
        <begin position="21"/>
        <end position="2639"/>
    </location>
</feature>
<dbReference type="Pfam" id="PF02010">
    <property type="entry name" value="REJ"/>
    <property type="match status" value="1"/>
</dbReference>
<evidence type="ECO:0000256" key="2">
    <source>
        <dbReference type="ARBA" id="ARBA00007200"/>
    </source>
</evidence>
<feature type="transmembrane region" description="Helical" evidence="21">
    <location>
        <begin position="2249"/>
        <end position="2268"/>
    </location>
</feature>
<accession>A0A3B3C2D0</accession>
<keyword evidence="9" id="KW-0106">Calcium</keyword>
<evidence type="ECO:0000259" key="26">
    <source>
        <dbReference type="PROSITE" id="PS51111"/>
    </source>
</evidence>
<keyword evidence="13 21" id="KW-0472">Membrane</keyword>
<evidence type="ECO:0000256" key="22">
    <source>
        <dbReference type="SAM" id="SignalP"/>
    </source>
</evidence>
<evidence type="ECO:0000256" key="5">
    <source>
        <dbReference type="ARBA" id="ARBA00022568"/>
    </source>
</evidence>
<evidence type="ECO:0000256" key="9">
    <source>
        <dbReference type="ARBA" id="ARBA00022837"/>
    </source>
</evidence>
<dbReference type="InterPro" id="IPR001024">
    <property type="entry name" value="PLAT/LH2_dom"/>
</dbReference>
<feature type="transmembrane region" description="Helical" evidence="21">
    <location>
        <begin position="2428"/>
        <end position="2450"/>
    </location>
</feature>
<keyword evidence="3" id="KW-0813">Transport</keyword>
<sequence>MLFLCICSLVSLHLHRSSVSSSGLEGSGWCVGRVNASSLQVCASIGGGDLDPAGCCKDKRQDGMVALDRIEGLFQCSLRASGSPGREQGGRTCARKVSGNLGVCFQECTENEGLKEDFLRVSVMTSRGQSSPQVNVSHDDLFTACSDWIWNTSEKHKKDVHASGLHLELSLEVSCRVSCTRFGPDRELVEEVCSARDGLVKDYSCCFAPQDKDGTETTRLHSSDRLKGSLVRVSSEERLLVLEFMLESQNNHSKEVHEDPSGPVMLCDQVIRIHTENQAYSTNTDITLLAVVDILDPVDFLWDFGDFTSARVNSRTVTKRYRSPGIYKLVVVAFWGQVSVRSKEFSLVVQRAVKLNRLVHAASVMQNHTVTVSCRVNVGTNLTFLWSFGDGTVRFGLSTEQHVFVRTGEFNIVVIASNLVSSASLSSYLFVVDRPCKPPPVKSLGPPKIQVRRHEVVRLGVSFDSDLNCSVSGELHYSWTLHDSAGLTVPLPVTSTHRQSLVLQSFTLQYGIYKATARVQIVGSVVYSNYTVRLQVVPSPVVVVILGGTNIYVNIKSSGEVTLDGRASYDPDFPSNPLRYSWTCQPVSTISSFCFNQSIPTSSPVLKFPMSLLKSNFDQFQFTLTVHSKERSASSEIFLTLSSHPTGKVSVHCPECQGDQVSCDQDFSVRAVCEDCNDSAEIIHFSWRLFLVNASSKPVTEIPFCYTVDLNAPSAVVENAFTSTSAPEKSPLTEDSSTSSRTPRVYQNSELTSPALSLTHGFSESITGIDHLFSNLPDQQNMFNEFQNDPESSGEWEFTFPSLESEDPISQRGDSSVPHVEEGDPGISSGRPKDSDIESFSPESDSSSHSLLHKDEGSNLVDPKPSLRTQKPGLLDLHRDLVDKSLFESYTHTGILFRDESPQSQRRFYGQTQLFLKTKPVPKDVACQVQPVRGKELLTHFSIFCTSGKEDLIYKYSFSVGGGTPRILYQGRDFQYYFSLPSGDPRDEHKVIIYTEIRSSMYGSATKLCPVTVRVEPSFLRNSSSSSSYHDPDLMISESGLRNVSVLVQLGNVAEIYNYISLLCSVLNRLSLDSQANTHALRHLRNVLICIVCKLGYSEQASAADSIFILNDLLHVQSQVTLQSARWVTAHVSAVSMQFSESNQNILRALVSLLSSSLQVVTSSPITSSSADSLESHPAMGKSRNAFVDDPYHCITDLSKVIYGKESESIPKKQMMRVVNDLLQTSSDLMLRNFVLQKTTELRVSSDLITLCAGFLNKTSTSIRCGSITFYLPASLIEMLLLRDSISAKRGFPQKEGPPCVHIIGMEFVHDPFRWGKYPVELDGPVADLSLYKCDSRRKIPVYSFIQPITVELDFPQKRGSTSEYTLLRSHINYHNFSITQEHLQQAVQVTVVFTAPSLKAFPVKLLFRMFERPTPSVHHLHRILNWGNNTILLTLPASYLSVAGVGHLALLDANFGKTPTRRHLTEQISYSLTVESSLCLSWDDQQGSWTQNGCRTLTNDRNSAVNCSCHQLKPIKVLKQQIQSSYFRDDLDQFLSAPRHLTVPFVLLFCVSLYIPVLVWCKKTDATSEENRRAHFLPDNSATDQHLYAVTVHTGLCSAARMSARVYIVLHGEDGRSQTKELHVPGCTLFTRNSQNTFILSAADSLGSVWGVHIWHNNFGPSPEWYLEQVQVSELMPGHVEGRSWHFIGQCWLAVHKGDGQVERMLRVSTHGLTFFKMLLLKLSEYLPDYHIWMSVYTCPYPHPFTRGQRLSVCLLLFLGHTCVNAVITSQLDDQLAFDLGVIDVTSVAIATGLVSAVAVLPVAMVISFLFRLQSGRLTEDIYYKNAFSKREPRGTKYQDTDLLLVSTRNLESKDPGDEEPIQPEKNKRNKDSAAFESIQELLFQEVLQVSRRSLFLKKSKTNDECELPPQNEAQHDQVKRRCGLAFLLCRCVAWTLCLLLSVSCLIISGVLGTRYSGMVLLWIHSLFVSLTFCIFVIHPAMVLCLAVIASWRFKKSRDFYCYFSKMNYHLEALKHQDADQLQSSDFTFTRVSNVEKLVSELGRLVQRKKERDLCLCGSMFVLMVCITYGSPVDEHYKINAALRRLFVGGHGSDFMSIKKHEEWWKWMQTSLLSILYHNESEITQMSYVLIGDPLVQKTEVCRSFSQVSMVTPPRPCYHIGSSSEQLVTVDLGFTRSEATSNLRLWHLSSWLSEQTVALKVQFTLYSPAPNLFSSVTLLSEKRSTGLFQSSSTVQSVRVYHSPSKLDYTVMLFQLLFLLLSLVNLYYQVFTAAQQGLMGSWKTTSFSVEVSLMIVSLLYYVHYVYRPVLVTVLAKQLRINPRGHVDVSALANLEQFSRTLRGIILFLLAVKCVTVLRVNRTLPPSVPLLSLASLLLPVISGLPLIWMFSCMGRLLYIERTFHSIQTVLWHFWSLQKPKGLICLWKDFYYFGFLFASSTMLTAMVFAVMIRKAKRSHKTKNLTIREVLGYVSQKFTGMNRQIADCHKQKIYFLEECESLVDELLFKLSALSNSLHHTLPPKLPTYTDENSPVASSTTELYKEKTQDFASSLTVGQGETTPTFSHVRPQFELQEVQHCGGSRGCKEAPKRFWREDNYESPDEHRTEKATRGGLGATRSHVVVVEALVHHEEGNLITKTSN</sequence>
<feature type="transmembrane region" description="Helical" evidence="21">
    <location>
        <begin position="2055"/>
        <end position="2072"/>
    </location>
</feature>
<dbReference type="InterPro" id="IPR057244">
    <property type="entry name" value="GAIN_B"/>
</dbReference>
<evidence type="ECO:0000256" key="18">
    <source>
        <dbReference type="ARBA" id="ARBA00073797"/>
    </source>
</evidence>
<feature type="region of interest" description="Disordered" evidence="20">
    <location>
        <begin position="805"/>
        <end position="872"/>
    </location>
</feature>
<comment type="similarity">
    <text evidence="2">Belongs to the polycystin family.</text>
</comment>
<keyword evidence="15" id="KW-0325">Glycoprotein</keyword>
<evidence type="ECO:0000256" key="14">
    <source>
        <dbReference type="ARBA" id="ARBA00023157"/>
    </source>
</evidence>
<keyword evidence="5" id="KW-0109">Calcium transport</keyword>
<proteinExistence type="inferred from homology"/>
<dbReference type="GO" id="GO:0060170">
    <property type="term" value="C:ciliary membrane"/>
    <property type="evidence" value="ECO:0007669"/>
    <property type="project" value="UniProtKB-SubCell"/>
</dbReference>
<evidence type="ECO:0000313" key="28">
    <source>
        <dbReference type="Proteomes" id="UP000261560"/>
    </source>
</evidence>
<dbReference type="Pfam" id="PF01825">
    <property type="entry name" value="GPS"/>
    <property type="match status" value="1"/>
</dbReference>
<keyword evidence="4" id="KW-1003">Cell membrane</keyword>
<keyword evidence="12" id="KW-0969">Cilium</keyword>
<dbReference type="STRING" id="30732.ENSOMEP00000011739"/>
<evidence type="ECO:0000256" key="4">
    <source>
        <dbReference type="ARBA" id="ARBA00022475"/>
    </source>
</evidence>
<dbReference type="PaxDb" id="30732-ENSOMEP00000011739"/>
<dbReference type="InterPro" id="IPR014010">
    <property type="entry name" value="REJ_dom"/>
</dbReference>
<dbReference type="FunFam" id="2.60.60.20:FF:000017">
    <property type="entry name" value="Polycystin 1 like 1, transient receptor potential channel interacting"/>
    <property type="match status" value="1"/>
</dbReference>
<feature type="region of interest" description="Disordered" evidence="20">
    <location>
        <begin position="722"/>
        <end position="750"/>
    </location>
</feature>
<keyword evidence="22" id="KW-0732">Signal</keyword>
<feature type="transmembrane region" description="Helical" evidence="21">
    <location>
        <begin position="1542"/>
        <end position="1562"/>
    </location>
</feature>
<keyword evidence="16" id="KW-0966">Cell projection</keyword>
<evidence type="ECO:0000256" key="8">
    <source>
        <dbReference type="ARBA" id="ARBA00022737"/>
    </source>
</evidence>
<dbReference type="Pfam" id="PF08016">
    <property type="entry name" value="PKD_channel"/>
    <property type="match status" value="1"/>
</dbReference>
<evidence type="ECO:0000256" key="6">
    <source>
        <dbReference type="ARBA" id="ARBA00022673"/>
    </source>
</evidence>
<dbReference type="SUPFAM" id="SSF49723">
    <property type="entry name" value="Lipase/lipooxygenase domain (PLAT/LH2 domain)"/>
    <property type="match status" value="1"/>
</dbReference>
<dbReference type="InterPro" id="IPR036392">
    <property type="entry name" value="PLAT/LH2_dom_sf"/>
</dbReference>
<feature type="domain" description="PLAT" evidence="24">
    <location>
        <begin position="1587"/>
        <end position="1708"/>
    </location>
</feature>
<dbReference type="InterPro" id="IPR022409">
    <property type="entry name" value="PKD/Chitinase_dom"/>
</dbReference>
<evidence type="ECO:0000256" key="3">
    <source>
        <dbReference type="ARBA" id="ARBA00022448"/>
    </source>
</evidence>
<evidence type="ECO:0000256" key="12">
    <source>
        <dbReference type="ARBA" id="ARBA00023069"/>
    </source>
</evidence>
<keyword evidence="14" id="KW-1015">Disulfide bond</keyword>
<reference evidence="27" key="2">
    <citation type="submission" date="2025-09" db="UniProtKB">
        <authorList>
            <consortium name="Ensembl"/>
        </authorList>
    </citation>
    <scope>IDENTIFICATION</scope>
</reference>
<evidence type="ECO:0000256" key="21">
    <source>
        <dbReference type="SAM" id="Phobius"/>
    </source>
</evidence>
<dbReference type="InterPro" id="IPR013783">
    <property type="entry name" value="Ig-like_fold"/>
</dbReference>
<dbReference type="Gene3D" id="2.60.40.10">
    <property type="entry name" value="Immunoglobulins"/>
    <property type="match status" value="2"/>
</dbReference>
<evidence type="ECO:0000259" key="23">
    <source>
        <dbReference type="PROSITE" id="PS50093"/>
    </source>
</evidence>
<dbReference type="InterPro" id="IPR000203">
    <property type="entry name" value="GPS"/>
</dbReference>
<dbReference type="CDD" id="cd00146">
    <property type="entry name" value="PKD"/>
    <property type="match status" value="2"/>
</dbReference>